<protein>
    <submittedName>
        <fullName evidence="1">Glycosyl transferase family 1</fullName>
    </submittedName>
</protein>
<keyword evidence="1" id="KW-0808">Transferase</keyword>
<organism evidence="1 2">
    <name type="scientific">Lentzea atacamensis</name>
    <dbReference type="NCBI Taxonomy" id="531938"/>
    <lineage>
        <taxon>Bacteria</taxon>
        <taxon>Bacillati</taxon>
        <taxon>Actinomycetota</taxon>
        <taxon>Actinomycetes</taxon>
        <taxon>Pseudonocardiales</taxon>
        <taxon>Pseudonocardiaceae</taxon>
        <taxon>Lentzea</taxon>
    </lineage>
</organism>
<sequence>MKIDLVHPGYFPVQPSDLATKGLGGNETSMVVLARGLASRGHEVRVYADCPRVDDRGVRWLPLTELGKDHYRDVIIFWVRTKRMEPGRFNSPVRAVKLGLRKPNDSLIGEVRAGDINLVIAVSDFHRNLYVTEHGYPHDAEWVVTPDGLDTADYADPQPKVEGRFLYAANPKRGLEQLLDMWPAIHDAHPDSELFVASSHLLRGITPEEDLLRAGALYDRAKAMAPIGVHYLGRVAKPDLIKLQLTAQFYLYPTTSPETCCIAAMEAAAAGAVIVCSPTGALPDRVIDGVTGCLIEGDPADADVAQTFVEKITALRAEPARLIQMAQAARELAGASDYTQVLPVWEHAFGRVLASPPRG</sequence>
<accession>A0ABX9DVU4</accession>
<evidence type="ECO:0000313" key="2">
    <source>
        <dbReference type="Proteomes" id="UP000248714"/>
    </source>
</evidence>
<dbReference type="EMBL" id="QLTT01000014">
    <property type="protein sequence ID" value="RAS59411.1"/>
    <property type="molecule type" value="Genomic_DNA"/>
</dbReference>
<dbReference type="PANTHER" id="PTHR12526">
    <property type="entry name" value="GLYCOSYLTRANSFERASE"/>
    <property type="match status" value="1"/>
</dbReference>
<name>A0ABX9DVU4_9PSEU</name>
<dbReference type="Gene3D" id="3.40.50.2000">
    <property type="entry name" value="Glycogen Phosphorylase B"/>
    <property type="match status" value="2"/>
</dbReference>
<proteinExistence type="predicted"/>
<dbReference type="SUPFAM" id="SSF53756">
    <property type="entry name" value="UDP-Glycosyltransferase/glycogen phosphorylase"/>
    <property type="match status" value="1"/>
</dbReference>
<gene>
    <name evidence="1" type="ORF">C8D87_11423</name>
</gene>
<dbReference type="Pfam" id="PF13692">
    <property type="entry name" value="Glyco_trans_1_4"/>
    <property type="match status" value="1"/>
</dbReference>
<keyword evidence="2" id="KW-1185">Reference proteome</keyword>
<reference evidence="1 2" key="1">
    <citation type="submission" date="2018-06" db="EMBL/GenBank/DDBJ databases">
        <title>Genomic Encyclopedia of Type Strains, Phase IV (KMG-IV): sequencing the most valuable type-strain genomes for metagenomic binning, comparative biology and taxonomic classification.</title>
        <authorList>
            <person name="Goeker M."/>
        </authorList>
    </citation>
    <scope>NUCLEOTIDE SEQUENCE [LARGE SCALE GENOMIC DNA]</scope>
    <source>
        <strain evidence="1 2">DSM 45479</strain>
    </source>
</reference>
<dbReference type="CDD" id="cd03801">
    <property type="entry name" value="GT4_PimA-like"/>
    <property type="match status" value="1"/>
</dbReference>
<evidence type="ECO:0000313" key="1">
    <source>
        <dbReference type="EMBL" id="RAS59411.1"/>
    </source>
</evidence>
<dbReference type="Proteomes" id="UP000248714">
    <property type="component" value="Unassembled WGS sequence"/>
</dbReference>
<comment type="caution">
    <text evidence="1">The sequence shown here is derived from an EMBL/GenBank/DDBJ whole genome shotgun (WGS) entry which is preliminary data.</text>
</comment>
<dbReference type="GO" id="GO:0016740">
    <property type="term" value="F:transferase activity"/>
    <property type="evidence" value="ECO:0007669"/>
    <property type="project" value="UniProtKB-KW"/>
</dbReference>
<dbReference type="RefSeq" id="WP_112231799.1">
    <property type="nucleotide sequence ID" value="NZ_QLTT01000014.1"/>
</dbReference>